<sequence>MTDYSGAEIRDEHVKALRLLIEGHREAAKYLESAKDDIDAVAYTAVVYSAFTVAVRRRFSPTYTKSQVINYVADLRASLDENASQISPRVAESMILAALGDEKHKEREPYGADLSILVTTELSVLIDLVYGAGLDEVGLEGFLREAAEHARGWLEARQGAAG</sequence>
<evidence type="ECO:0000313" key="2">
    <source>
        <dbReference type="Proteomes" id="UP000262882"/>
    </source>
</evidence>
<dbReference type="AlphaFoldDB" id="A0A372GME9"/>
<evidence type="ECO:0000313" key="1">
    <source>
        <dbReference type="EMBL" id="RFS86550.1"/>
    </source>
</evidence>
<organism evidence="1 2">
    <name type="scientific">Actinomadura spongiicola</name>
    <dbReference type="NCBI Taxonomy" id="2303421"/>
    <lineage>
        <taxon>Bacteria</taxon>
        <taxon>Bacillati</taxon>
        <taxon>Actinomycetota</taxon>
        <taxon>Actinomycetes</taxon>
        <taxon>Streptosporangiales</taxon>
        <taxon>Thermomonosporaceae</taxon>
        <taxon>Actinomadura</taxon>
    </lineage>
</organism>
<dbReference type="RefSeq" id="WP_117398832.1">
    <property type="nucleotide sequence ID" value="NZ_QVNQ01000002.1"/>
</dbReference>
<dbReference type="OrthoDB" id="3478209at2"/>
<gene>
    <name evidence="1" type="ORF">D0T12_08265</name>
</gene>
<name>A0A372GME9_9ACTN</name>
<accession>A0A372GME9</accession>
<keyword evidence="2" id="KW-1185">Reference proteome</keyword>
<dbReference type="EMBL" id="QVNQ01000002">
    <property type="protein sequence ID" value="RFS86550.1"/>
    <property type="molecule type" value="Genomic_DNA"/>
</dbReference>
<protein>
    <submittedName>
        <fullName evidence="1">Uncharacterized protein</fullName>
    </submittedName>
</protein>
<reference evidence="1 2" key="1">
    <citation type="submission" date="2018-08" db="EMBL/GenBank/DDBJ databases">
        <title>Actinomadura spongicola sp. nov., isolated from marine sponge Leucetta chagosensis.</title>
        <authorList>
            <person name="Li L."/>
            <person name="Lin H.W."/>
        </authorList>
    </citation>
    <scope>NUCLEOTIDE SEQUENCE [LARGE SCALE GENOMIC DNA]</scope>
    <source>
        <strain evidence="1 2">LHW52907</strain>
    </source>
</reference>
<proteinExistence type="predicted"/>
<comment type="caution">
    <text evidence="1">The sequence shown here is derived from an EMBL/GenBank/DDBJ whole genome shotgun (WGS) entry which is preliminary data.</text>
</comment>
<dbReference type="Proteomes" id="UP000262882">
    <property type="component" value="Unassembled WGS sequence"/>
</dbReference>